<feature type="transmembrane region" description="Helical" evidence="1">
    <location>
        <begin position="35"/>
        <end position="52"/>
    </location>
</feature>
<keyword evidence="1" id="KW-0812">Transmembrane</keyword>
<evidence type="ECO:0000313" key="2">
    <source>
        <dbReference type="EMBL" id="QHT99325.1"/>
    </source>
</evidence>
<keyword evidence="1" id="KW-1133">Transmembrane helix</keyword>
<name>A0A6C0J3Q6_9ZZZZ</name>
<feature type="transmembrane region" description="Helical" evidence="1">
    <location>
        <begin position="59"/>
        <end position="79"/>
    </location>
</feature>
<sequence>MTDEEKEVYDNELLYENKKNFQKDTINGLTLLNTFLTYVYFLCILVISYTLFTKYDYSFIIKILIIIALALYPFVIYLLESNAYNVGVYLWSFITGEPYVPMKNYSYLYTKH</sequence>
<accession>A0A6C0J3Q6</accession>
<dbReference type="AlphaFoldDB" id="A0A6C0J3Q6"/>
<reference evidence="2" key="1">
    <citation type="journal article" date="2020" name="Nature">
        <title>Giant virus diversity and host interactions through global metagenomics.</title>
        <authorList>
            <person name="Schulz F."/>
            <person name="Roux S."/>
            <person name="Paez-Espino D."/>
            <person name="Jungbluth S."/>
            <person name="Walsh D.A."/>
            <person name="Denef V.J."/>
            <person name="McMahon K.D."/>
            <person name="Konstantinidis K.T."/>
            <person name="Eloe-Fadrosh E.A."/>
            <person name="Kyrpides N.C."/>
            <person name="Woyke T."/>
        </authorList>
    </citation>
    <scope>NUCLEOTIDE SEQUENCE</scope>
    <source>
        <strain evidence="2">GVMAG-M-3300025699-48</strain>
    </source>
</reference>
<keyword evidence="1" id="KW-0472">Membrane</keyword>
<proteinExistence type="predicted"/>
<organism evidence="2">
    <name type="scientific">viral metagenome</name>
    <dbReference type="NCBI Taxonomy" id="1070528"/>
    <lineage>
        <taxon>unclassified sequences</taxon>
        <taxon>metagenomes</taxon>
        <taxon>organismal metagenomes</taxon>
    </lineage>
</organism>
<evidence type="ECO:0000256" key="1">
    <source>
        <dbReference type="SAM" id="Phobius"/>
    </source>
</evidence>
<protein>
    <submittedName>
        <fullName evidence="2">Uncharacterized protein</fullName>
    </submittedName>
</protein>
<dbReference type="EMBL" id="MN740307">
    <property type="protein sequence ID" value="QHT99325.1"/>
    <property type="molecule type" value="Genomic_DNA"/>
</dbReference>